<keyword evidence="1 5" id="KW-0678">Repressor</keyword>
<dbReference type="InterPro" id="IPR029016">
    <property type="entry name" value="GAF-like_dom_sf"/>
</dbReference>
<evidence type="ECO:0000259" key="6">
    <source>
        <dbReference type="Pfam" id="PF01628"/>
    </source>
</evidence>
<dbReference type="InterPro" id="IPR036390">
    <property type="entry name" value="WH_DNA-bd_sf"/>
</dbReference>
<dbReference type="PIRSF" id="PIRSF005485">
    <property type="entry name" value="HrcA"/>
    <property type="match status" value="1"/>
</dbReference>
<dbReference type="PANTHER" id="PTHR34824:SF1">
    <property type="entry name" value="HEAT-INDUCIBLE TRANSCRIPTION REPRESSOR HRCA"/>
    <property type="match status" value="1"/>
</dbReference>
<protein>
    <recommendedName>
        <fullName evidence="5">Heat-inducible transcription repressor HrcA</fullName>
    </recommendedName>
</protein>
<evidence type="ECO:0000313" key="7">
    <source>
        <dbReference type="EMBL" id="PZF78845.1"/>
    </source>
</evidence>
<dbReference type="Gene3D" id="3.30.390.60">
    <property type="entry name" value="Heat-inducible transcription repressor hrca homolog, domain 3"/>
    <property type="match status" value="1"/>
</dbReference>
<comment type="similarity">
    <text evidence="5">Belongs to the HrcA family.</text>
</comment>
<comment type="caution">
    <text evidence="7">The sequence shown here is derived from an EMBL/GenBank/DDBJ whole genome shotgun (WGS) entry which is preliminary data.</text>
</comment>
<evidence type="ECO:0000256" key="4">
    <source>
        <dbReference type="ARBA" id="ARBA00023163"/>
    </source>
</evidence>
<dbReference type="EMBL" id="QKVK01000001">
    <property type="protein sequence ID" value="PZF78845.1"/>
    <property type="molecule type" value="Genomic_DNA"/>
</dbReference>
<keyword evidence="8" id="KW-1185">Reference proteome</keyword>
<evidence type="ECO:0000256" key="3">
    <source>
        <dbReference type="ARBA" id="ARBA00023016"/>
    </source>
</evidence>
<dbReference type="AlphaFoldDB" id="A0A2W2AUC2"/>
<dbReference type="InterPro" id="IPR023120">
    <property type="entry name" value="WHTH_transcript_rep_HrcA_IDD"/>
</dbReference>
<dbReference type="GO" id="GO:0003677">
    <property type="term" value="F:DNA binding"/>
    <property type="evidence" value="ECO:0007669"/>
    <property type="project" value="InterPro"/>
</dbReference>
<dbReference type="Proteomes" id="UP000248795">
    <property type="component" value="Unassembled WGS sequence"/>
</dbReference>
<dbReference type="GO" id="GO:0045892">
    <property type="term" value="P:negative regulation of DNA-templated transcription"/>
    <property type="evidence" value="ECO:0007669"/>
    <property type="project" value="UniProtKB-UniRule"/>
</dbReference>
<keyword evidence="3 5" id="KW-0346">Stress response</keyword>
<feature type="domain" description="Heat-inducible transcription repressor HrcA C-terminal" evidence="6">
    <location>
        <begin position="124"/>
        <end position="348"/>
    </location>
</feature>
<dbReference type="InterPro" id="IPR002571">
    <property type="entry name" value="HrcA"/>
</dbReference>
<dbReference type="SUPFAM" id="SSF46785">
    <property type="entry name" value="Winged helix' DNA-binding domain"/>
    <property type="match status" value="1"/>
</dbReference>
<name>A0A2W2AUC2_9HYPH</name>
<dbReference type="Gene3D" id="3.30.450.40">
    <property type="match status" value="1"/>
</dbReference>
<organism evidence="7 8">
    <name type="scientific">Aestuariivirga litoralis</name>
    <dbReference type="NCBI Taxonomy" id="2650924"/>
    <lineage>
        <taxon>Bacteria</taxon>
        <taxon>Pseudomonadati</taxon>
        <taxon>Pseudomonadota</taxon>
        <taxon>Alphaproteobacteria</taxon>
        <taxon>Hyphomicrobiales</taxon>
        <taxon>Aestuariivirgaceae</taxon>
        <taxon>Aestuariivirga</taxon>
    </lineage>
</organism>
<dbReference type="InterPro" id="IPR036388">
    <property type="entry name" value="WH-like_DNA-bd_sf"/>
</dbReference>
<dbReference type="PANTHER" id="PTHR34824">
    <property type="entry name" value="HEAT-INDUCIBLE TRANSCRIPTION REPRESSOR HRCA"/>
    <property type="match status" value="1"/>
</dbReference>
<dbReference type="Gene3D" id="1.10.10.10">
    <property type="entry name" value="Winged helix-like DNA-binding domain superfamily/Winged helix DNA-binding domain"/>
    <property type="match status" value="1"/>
</dbReference>
<sequence length="363" mass="39880">MSVIPPKPFTEERLSGIAGLDQRSRDIFRRLVDTYLATGEPVGSRTISRILPHNLSPASVRNVMMDLEDAGLIFSPHTSAGRMPTEQGLRFFVDAVMEVGAMPTDERAKIDAQIAASNRQRRVEDVLGEATMLLSGLSHCAGVILAPKMNARLKHIEFVNLGPGRALVILVGEDGSVENRVIEVPRGLPPSTFAQASNYLSTRFQGRTIDEVQRFVRQEMTQLRTELDEISARIVEAGIGQWSGEGDSEDKTLIVRGQANLIENATAAEDLERIRKLFEDIENKKELVQLLGAAEVGEGVRIFIGSENRLFSLSGSSIIVTPFRNAEEKIVGVMGIIGPTRMNYARIIPMVDYTAKAIGRLLT</sequence>
<evidence type="ECO:0000256" key="5">
    <source>
        <dbReference type="HAMAP-Rule" id="MF_00081"/>
    </source>
</evidence>
<dbReference type="Pfam" id="PF01628">
    <property type="entry name" value="HrcA"/>
    <property type="match status" value="1"/>
</dbReference>
<dbReference type="SUPFAM" id="SSF55781">
    <property type="entry name" value="GAF domain-like"/>
    <property type="match status" value="1"/>
</dbReference>
<reference evidence="8" key="1">
    <citation type="submission" date="2018-06" db="EMBL/GenBank/DDBJ databases">
        <title>Aestuariibacter litoralis strain KCTC 52945T.</title>
        <authorList>
            <person name="Li X."/>
            <person name="Salam N."/>
            <person name="Li J.-L."/>
            <person name="Chen Y.-M."/>
            <person name="Yang Z.-W."/>
            <person name="Zhang L.-Y."/>
            <person name="Han M.-X."/>
            <person name="Xiao M."/>
            <person name="Li W.-J."/>
        </authorList>
    </citation>
    <scope>NUCLEOTIDE SEQUENCE [LARGE SCALE GENOMIC DNA]</scope>
    <source>
        <strain evidence="8">KCTC 52945</strain>
    </source>
</reference>
<evidence type="ECO:0000313" key="8">
    <source>
        <dbReference type="Proteomes" id="UP000248795"/>
    </source>
</evidence>
<proteinExistence type="inferred from homology"/>
<comment type="function">
    <text evidence="5">Negative regulator of class I heat shock genes (grpE-dnaK-dnaJ and groELS operons). Prevents heat-shock induction of these operons.</text>
</comment>
<dbReference type="RefSeq" id="WP_111196173.1">
    <property type="nucleotide sequence ID" value="NZ_QKVK01000001.1"/>
</dbReference>
<keyword evidence="2 5" id="KW-0805">Transcription regulation</keyword>
<dbReference type="InterPro" id="IPR021153">
    <property type="entry name" value="HrcA_C"/>
</dbReference>
<gene>
    <name evidence="5 7" type="primary">hrcA</name>
    <name evidence="7" type="ORF">DK847_03365</name>
</gene>
<dbReference type="NCBIfam" id="TIGR00331">
    <property type="entry name" value="hrcA"/>
    <property type="match status" value="1"/>
</dbReference>
<keyword evidence="4 5" id="KW-0804">Transcription</keyword>
<dbReference type="HAMAP" id="MF_00081">
    <property type="entry name" value="HrcA"/>
    <property type="match status" value="1"/>
</dbReference>
<evidence type="ECO:0000256" key="1">
    <source>
        <dbReference type="ARBA" id="ARBA00022491"/>
    </source>
</evidence>
<evidence type="ECO:0000256" key="2">
    <source>
        <dbReference type="ARBA" id="ARBA00023015"/>
    </source>
</evidence>
<accession>A0A2W2AUC2</accession>